<sequence length="206" mass="21446">MNTMTKGAIAMVLAGSITFSVAHTLLGDQSSIRLAEENAGTISGDPKKADIINHAEKEVKNQTPASKGKDQERAALNVASNNSEINVATIQQNSSSKNNTTTPSDRNMIITATSAETTITSTSVKGPTTTTTTPTTSGSDATSVSTKPETTKPASTPTTTAPPTKTETNATSTSSTDTNRGQQVSQVAKEKAENRSDLKENNGKNM</sequence>
<comment type="caution">
    <text evidence="3">The sequence shown here is derived from an EMBL/GenBank/DDBJ whole genome shotgun (WGS) entry which is preliminary data.</text>
</comment>
<evidence type="ECO:0000256" key="1">
    <source>
        <dbReference type="SAM" id="MobiDB-lite"/>
    </source>
</evidence>
<feature type="chain" id="PRO_5032325253" evidence="2">
    <location>
        <begin position="23"/>
        <end position="206"/>
    </location>
</feature>
<feature type="compositionally biased region" description="Basic and acidic residues" evidence="1">
    <location>
        <begin position="188"/>
        <end position="206"/>
    </location>
</feature>
<name>A0A852TJS2_9BACI</name>
<dbReference type="AlphaFoldDB" id="A0A852TJS2"/>
<dbReference type="EMBL" id="JACCBX010000014">
    <property type="protein sequence ID" value="NYE08431.1"/>
    <property type="molecule type" value="Genomic_DNA"/>
</dbReference>
<evidence type="ECO:0000313" key="4">
    <source>
        <dbReference type="Proteomes" id="UP000548423"/>
    </source>
</evidence>
<accession>A0A852TJS2</accession>
<feature type="region of interest" description="Disordered" evidence="1">
    <location>
        <begin position="114"/>
        <end position="206"/>
    </location>
</feature>
<proteinExistence type="predicted"/>
<gene>
    <name evidence="3" type="ORF">F4694_005279</name>
</gene>
<evidence type="ECO:0000256" key="2">
    <source>
        <dbReference type="SAM" id="SignalP"/>
    </source>
</evidence>
<reference evidence="4" key="2">
    <citation type="submission" date="2020-08" db="EMBL/GenBank/DDBJ databases">
        <title>The Agave Microbiome: Exploring the role of microbial communities in plant adaptations to desert environments.</title>
        <authorList>
            <person name="Partida-Martinez L.P."/>
        </authorList>
    </citation>
    <scope>NUCLEOTIDE SEQUENCE [LARGE SCALE GENOMIC DNA]</scope>
    <source>
        <strain evidence="4">AT2.8</strain>
    </source>
</reference>
<feature type="compositionally biased region" description="Low complexity" evidence="1">
    <location>
        <begin position="114"/>
        <end position="178"/>
    </location>
</feature>
<keyword evidence="2" id="KW-0732">Signal</keyword>
<organism evidence="3 4">
    <name type="scientific">Neobacillus niacini</name>
    <dbReference type="NCBI Taxonomy" id="86668"/>
    <lineage>
        <taxon>Bacteria</taxon>
        <taxon>Bacillati</taxon>
        <taxon>Bacillota</taxon>
        <taxon>Bacilli</taxon>
        <taxon>Bacillales</taxon>
        <taxon>Bacillaceae</taxon>
        <taxon>Neobacillus</taxon>
    </lineage>
</organism>
<reference evidence="4" key="1">
    <citation type="submission" date="2020-07" db="EMBL/GenBank/DDBJ databases">
        <authorList>
            <person name="Partida-Martinez L."/>
            <person name="Huntemann M."/>
            <person name="Clum A."/>
            <person name="Wang J."/>
            <person name="Palaniappan K."/>
            <person name="Ritter S."/>
            <person name="Chen I.-M."/>
            <person name="Stamatis D."/>
            <person name="Reddy T."/>
            <person name="O'Malley R."/>
            <person name="Daum C."/>
            <person name="Shapiro N."/>
            <person name="Ivanova N."/>
            <person name="Kyrpides N."/>
            <person name="Woyke T."/>
        </authorList>
    </citation>
    <scope>NUCLEOTIDE SEQUENCE [LARGE SCALE GENOMIC DNA]</scope>
    <source>
        <strain evidence="4">AT2.8</strain>
    </source>
</reference>
<feature type="signal peptide" evidence="2">
    <location>
        <begin position="1"/>
        <end position="22"/>
    </location>
</feature>
<evidence type="ECO:0000313" key="3">
    <source>
        <dbReference type="EMBL" id="NYE08431.1"/>
    </source>
</evidence>
<protein>
    <submittedName>
        <fullName evidence="3">Uncharacterized protein</fullName>
    </submittedName>
</protein>
<dbReference type="Proteomes" id="UP000548423">
    <property type="component" value="Unassembled WGS sequence"/>
</dbReference>